<dbReference type="InterPro" id="IPR004172">
    <property type="entry name" value="L27_dom"/>
</dbReference>
<feature type="domain" description="SH3" evidence="5">
    <location>
        <begin position="114"/>
        <end position="181"/>
    </location>
</feature>
<dbReference type="Pfam" id="PF00595">
    <property type="entry name" value="PDZ"/>
    <property type="match status" value="1"/>
</dbReference>
<feature type="domain" description="L27" evidence="8">
    <location>
        <begin position="1"/>
        <end position="18"/>
    </location>
</feature>
<feature type="region of interest" description="Disordered" evidence="4">
    <location>
        <begin position="17"/>
        <end position="43"/>
    </location>
</feature>
<dbReference type="InterPro" id="IPR020590">
    <property type="entry name" value="Guanylate_kinase_CS"/>
</dbReference>
<dbReference type="SUPFAM" id="SSF50044">
    <property type="entry name" value="SH3-domain"/>
    <property type="match status" value="1"/>
</dbReference>
<dbReference type="PROSITE" id="PS50052">
    <property type="entry name" value="GUANYLATE_KINASE_2"/>
    <property type="match status" value="1"/>
</dbReference>
<evidence type="ECO:0008006" key="11">
    <source>
        <dbReference type="Google" id="ProtNLM"/>
    </source>
</evidence>
<dbReference type="InterPro" id="IPR027417">
    <property type="entry name" value="P-loop_NTPase"/>
</dbReference>
<dbReference type="PROSITE" id="PS00856">
    <property type="entry name" value="GUANYLATE_KINASE_1"/>
    <property type="match status" value="1"/>
</dbReference>
<dbReference type="SUPFAM" id="SSF52540">
    <property type="entry name" value="P-loop containing nucleoside triphosphate hydrolases"/>
    <property type="match status" value="1"/>
</dbReference>
<dbReference type="Gene3D" id="2.30.42.10">
    <property type="match status" value="1"/>
</dbReference>
<dbReference type="AlphaFoldDB" id="A0A665UE15"/>
<dbReference type="Pfam" id="PF07653">
    <property type="entry name" value="SH3_2"/>
    <property type="match status" value="1"/>
</dbReference>
<evidence type="ECO:0000313" key="10">
    <source>
        <dbReference type="Proteomes" id="UP000472264"/>
    </source>
</evidence>
<evidence type="ECO:0000259" key="5">
    <source>
        <dbReference type="PROSITE" id="PS50002"/>
    </source>
</evidence>
<reference evidence="9" key="2">
    <citation type="submission" date="2025-08" db="UniProtKB">
        <authorList>
            <consortium name="Ensembl"/>
        </authorList>
    </citation>
    <scope>IDENTIFICATION</scope>
</reference>
<dbReference type="PROSITE" id="PS50106">
    <property type="entry name" value="PDZ"/>
    <property type="match status" value="1"/>
</dbReference>
<keyword evidence="10" id="KW-1185">Reference proteome</keyword>
<dbReference type="InterPro" id="IPR001478">
    <property type="entry name" value="PDZ"/>
</dbReference>
<evidence type="ECO:0000313" key="9">
    <source>
        <dbReference type="Ensembl" id="ENSENLP00000017491.1"/>
    </source>
</evidence>
<feature type="domain" description="Guanylate kinase-like" evidence="6">
    <location>
        <begin position="238"/>
        <end position="410"/>
    </location>
</feature>
<feature type="domain" description="PDZ" evidence="7">
    <location>
        <begin position="53"/>
        <end position="119"/>
    </location>
</feature>
<organism evidence="9 10">
    <name type="scientific">Echeneis naucrates</name>
    <name type="common">Live sharksucker</name>
    <dbReference type="NCBI Taxonomy" id="173247"/>
    <lineage>
        <taxon>Eukaryota</taxon>
        <taxon>Metazoa</taxon>
        <taxon>Chordata</taxon>
        <taxon>Craniata</taxon>
        <taxon>Vertebrata</taxon>
        <taxon>Euteleostomi</taxon>
        <taxon>Actinopterygii</taxon>
        <taxon>Neopterygii</taxon>
        <taxon>Teleostei</taxon>
        <taxon>Neoteleostei</taxon>
        <taxon>Acanthomorphata</taxon>
        <taxon>Carangaria</taxon>
        <taxon>Carangiformes</taxon>
        <taxon>Echeneidae</taxon>
        <taxon>Echeneis</taxon>
    </lineage>
</organism>
<evidence type="ECO:0000256" key="2">
    <source>
        <dbReference type="ARBA" id="ARBA00022443"/>
    </source>
</evidence>
<dbReference type="PROSITE" id="PS51022">
    <property type="entry name" value="L27"/>
    <property type="match status" value="1"/>
</dbReference>
<accession>A0A665UE15</accession>
<gene>
    <name evidence="9" type="primary">cask</name>
</gene>
<evidence type="ECO:0000259" key="8">
    <source>
        <dbReference type="PROSITE" id="PS51022"/>
    </source>
</evidence>
<dbReference type="SMART" id="SM00228">
    <property type="entry name" value="PDZ"/>
    <property type="match status" value="1"/>
</dbReference>
<dbReference type="FunFam" id="3.40.50.300:FF:000146">
    <property type="entry name" value="MAGUK p55 subfamily member 6 isoform X1"/>
    <property type="match status" value="1"/>
</dbReference>
<dbReference type="PANTHER" id="PTHR23122">
    <property type="entry name" value="MEMBRANE-ASSOCIATED GUANYLATE KINASE MAGUK"/>
    <property type="match status" value="1"/>
</dbReference>
<evidence type="ECO:0000256" key="1">
    <source>
        <dbReference type="ARBA" id="ARBA00007014"/>
    </source>
</evidence>
<proteinExistence type="inferred from homology"/>
<dbReference type="SMART" id="SM00326">
    <property type="entry name" value="SH3"/>
    <property type="match status" value="1"/>
</dbReference>
<reference evidence="9" key="1">
    <citation type="submission" date="2021-04" db="EMBL/GenBank/DDBJ databases">
        <authorList>
            <consortium name="Wellcome Sanger Institute Data Sharing"/>
        </authorList>
    </citation>
    <scope>NUCLEOTIDE SEQUENCE [LARGE SCALE GENOMIC DNA]</scope>
</reference>
<dbReference type="InterPro" id="IPR050716">
    <property type="entry name" value="MAGUK"/>
</dbReference>
<sequence length="425" mass="48556">MALLQTHDVVAHEVYSDEALRVTPPPTSPYLNGDSPDSTNGDMDLENVTRVRLVQFQKNTDEPMGITLKMNDLNHCIVARIMHGGMIHRQGTLHVGDEIREINGISVANQTVEQLQKMLVTILSSKDDLIPCKEAGIRFRVGDIIQIISKDDHNWWQGKLENTKNGTAGLIPSPELQEWRVACIAMEKTKQEQQASCTWFGKKKKQYKDKYLAKHNAVFDQLDLVTYEEVVKLPSFKRKTLVLLGAHGVGRRHIKNTLITKHPDRFAYPIPHTTRPPKKDEENGKNYYFVSHDQMMQDISNNDYLEYGSHEDAMYGTRLETIRQIHAQGMISILDVEPQALKILRTAEFAPYVVFIAAPTITPSMTEDDSLERLQKESEMLQQTYAHYFDQTIINNEIDDTIRLLEEAVDLVSATPQWVPVSWVY</sequence>
<evidence type="ECO:0000259" key="6">
    <source>
        <dbReference type="PROSITE" id="PS50052"/>
    </source>
</evidence>
<keyword evidence="2 3" id="KW-0728">SH3 domain</keyword>
<dbReference type="SUPFAM" id="SSF50156">
    <property type="entry name" value="PDZ domain-like"/>
    <property type="match status" value="1"/>
</dbReference>
<dbReference type="Pfam" id="PF00625">
    <property type="entry name" value="Guanylate_kin"/>
    <property type="match status" value="1"/>
</dbReference>
<name>A0A665UE15_ECHNA</name>
<evidence type="ECO:0000256" key="4">
    <source>
        <dbReference type="SAM" id="MobiDB-lite"/>
    </source>
</evidence>
<dbReference type="InterPro" id="IPR001452">
    <property type="entry name" value="SH3_domain"/>
</dbReference>
<dbReference type="Proteomes" id="UP000472264">
    <property type="component" value="Chromosome 2"/>
</dbReference>
<dbReference type="InterPro" id="IPR036028">
    <property type="entry name" value="SH3-like_dom_sf"/>
</dbReference>
<dbReference type="FunFam" id="3.30.63.10:FF:000004">
    <property type="entry name" value="peripheral plasma membrane protein CASK isoform X2"/>
    <property type="match status" value="1"/>
</dbReference>
<dbReference type="InterPro" id="IPR036034">
    <property type="entry name" value="PDZ_sf"/>
</dbReference>
<dbReference type="PROSITE" id="PS50002">
    <property type="entry name" value="SH3"/>
    <property type="match status" value="1"/>
</dbReference>
<reference evidence="9" key="3">
    <citation type="submission" date="2025-09" db="UniProtKB">
        <authorList>
            <consortium name="Ensembl"/>
        </authorList>
    </citation>
    <scope>IDENTIFICATION</scope>
</reference>
<dbReference type="SMART" id="SM00072">
    <property type="entry name" value="GuKc"/>
    <property type="match status" value="1"/>
</dbReference>
<dbReference type="Gene3D" id="2.30.30.40">
    <property type="entry name" value="SH3 Domains"/>
    <property type="match status" value="1"/>
</dbReference>
<comment type="similarity">
    <text evidence="1">Belongs to the MAGUK family.</text>
</comment>
<dbReference type="Gene3D" id="3.40.50.300">
    <property type="entry name" value="P-loop containing nucleotide triphosphate hydrolases"/>
    <property type="match status" value="1"/>
</dbReference>
<dbReference type="InterPro" id="IPR008144">
    <property type="entry name" value="Guanylate_kin-like_dom"/>
</dbReference>
<dbReference type="CDD" id="cd00071">
    <property type="entry name" value="GMPK"/>
    <property type="match status" value="1"/>
</dbReference>
<protein>
    <recommendedName>
        <fullName evidence="11">Calcium/calmodulin-dependent serine protein kinase b</fullName>
    </recommendedName>
</protein>
<evidence type="ECO:0000259" key="7">
    <source>
        <dbReference type="PROSITE" id="PS50106"/>
    </source>
</evidence>
<dbReference type="Ensembl" id="ENSENLT00000018122.1">
    <property type="protein sequence ID" value="ENSENLP00000017491.1"/>
    <property type="gene ID" value="ENSENLG00000007268.1"/>
</dbReference>
<dbReference type="FunFam" id="2.30.42.10:FF:000016">
    <property type="entry name" value="peripheral plasma membrane protein CASK isoform X2"/>
    <property type="match status" value="1"/>
</dbReference>
<evidence type="ECO:0000256" key="3">
    <source>
        <dbReference type="PROSITE-ProRule" id="PRU00192"/>
    </source>
</evidence>
<dbReference type="InterPro" id="IPR008145">
    <property type="entry name" value="GK/Ca_channel_bsu"/>
</dbReference>